<keyword evidence="4" id="KW-1185">Reference proteome</keyword>
<dbReference type="InterPro" id="IPR006076">
    <property type="entry name" value="FAD-dep_OxRdtase"/>
</dbReference>
<name>A0A5B0E305_9HYPH</name>
<dbReference type="PANTHER" id="PTHR13847:SF281">
    <property type="entry name" value="FAD DEPENDENT OXIDOREDUCTASE DOMAIN-CONTAINING PROTEIN"/>
    <property type="match status" value="1"/>
</dbReference>
<dbReference type="RefSeq" id="WP_149296883.1">
    <property type="nucleotide sequence ID" value="NZ_VTWH01000001.1"/>
</dbReference>
<protein>
    <submittedName>
        <fullName evidence="3">FAD-binding oxidoreductase</fullName>
    </submittedName>
</protein>
<feature type="domain" description="FAD dependent oxidoreductase" evidence="2">
    <location>
        <begin position="36"/>
        <end position="385"/>
    </location>
</feature>
<dbReference type="InterPro" id="IPR036188">
    <property type="entry name" value="FAD/NAD-bd_sf"/>
</dbReference>
<reference evidence="3 4" key="1">
    <citation type="submission" date="2019-08" db="EMBL/GenBank/DDBJ databases">
        <title>Aureimonas fodiniaquatilis sp. nov., isolated from a coal mine wastewater.</title>
        <authorList>
            <person name="Kim W."/>
        </authorList>
    </citation>
    <scope>NUCLEOTIDE SEQUENCE [LARGE SCALE GENOMIC DNA]</scope>
    <source>
        <strain evidence="3 4">CAU 1482</strain>
    </source>
</reference>
<evidence type="ECO:0000259" key="2">
    <source>
        <dbReference type="Pfam" id="PF01266"/>
    </source>
</evidence>
<dbReference type="Pfam" id="PF01266">
    <property type="entry name" value="DAO"/>
    <property type="match status" value="1"/>
</dbReference>
<dbReference type="SUPFAM" id="SSF51905">
    <property type="entry name" value="FAD/NAD(P)-binding domain"/>
    <property type="match status" value="1"/>
</dbReference>
<dbReference type="AlphaFoldDB" id="A0A5B0E305"/>
<evidence type="ECO:0000256" key="1">
    <source>
        <dbReference type="ARBA" id="ARBA00023002"/>
    </source>
</evidence>
<dbReference type="Gene3D" id="3.50.50.60">
    <property type="entry name" value="FAD/NAD(P)-binding domain"/>
    <property type="match status" value="1"/>
</dbReference>
<dbReference type="GO" id="GO:0005737">
    <property type="term" value="C:cytoplasm"/>
    <property type="evidence" value="ECO:0007669"/>
    <property type="project" value="TreeGrafter"/>
</dbReference>
<dbReference type="Gene3D" id="3.30.9.10">
    <property type="entry name" value="D-Amino Acid Oxidase, subunit A, domain 2"/>
    <property type="match status" value="1"/>
</dbReference>
<gene>
    <name evidence="3" type="ORF">FPY71_01365</name>
</gene>
<evidence type="ECO:0000313" key="4">
    <source>
        <dbReference type="Proteomes" id="UP000324738"/>
    </source>
</evidence>
<comment type="caution">
    <text evidence="3">The sequence shown here is derived from an EMBL/GenBank/DDBJ whole genome shotgun (WGS) entry which is preliminary data.</text>
</comment>
<dbReference type="EMBL" id="VTWH01000001">
    <property type="protein sequence ID" value="KAA0971809.1"/>
    <property type="molecule type" value="Genomic_DNA"/>
</dbReference>
<dbReference type="GO" id="GO:0016491">
    <property type="term" value="F:oxidoreductase activity"/>
    <property type="evidence" value="ECO:0007669"/>
    <property type="project" value="UniProtKB-KW"/>
</dbReference>
<organism evidence="3 4">
    <name type="scientific">Aureimonas fodinaquatilis</name>
    <dbReference type="NCBI Taxonomy" id="2565783"/>
    <lineage>
        <taxon>Bacteria</taxon>
        <taxon>Pseudomonadati</taxon>
        <taxon>Pseudomonadota</taxon>
        <taxon>Alphaproteobacteria</taxon>
        <taxon>Hyphomicrobiales</taxon>
        <taxon>Aurantimonadaceae</taxon>
        <taxon>Aureimonas</taxon>
    </lineage>
</organism>
<keyword evidence="1" id="KW-0560">Oxidoreductase</keyword>
<dbReference type="Proteomes" id="UP000324738">
    <property type="component" value="Unassembled WGS sequence"/>
</dbReference>
<dbReference type="PANTHER" id="PTHR13847">
    <property type="entry name" value="SARCOSINE DEHYDROGENASE-RELATED"/>
    <property type="match status" value="1"/>
</dbReference>
<sequence length="429" mass="46462">MSDALYQSPISPGRSWYEDSLIRPRWPQLSGSISCDVLVVGGGFTGVSAAAHLAMAGVDAVLLEGARLGDGASGRNGGQMGTGQRLWPEELEASFGYERAKALFDIAEDAKQHLVDFTNRHGIEADLQAGQLSVAHKRRFLKPYQEHAEILATRFNYDKVSFHDRAGMADLLGSDCYYGGLRDSGTYHLNPLKLLTGTAAVAGSAGARLFEQTPVTALTEQGGRIVAQTPYGTVTAARVLVATNAHGGDIDAIAASHVMPIRSFIVATEPLAEPHRIIPGNESVDDSRFVVRYFRKSPDNCLLFGGREAYMPETGNIGATILKQIRDIYPHLKDVGFTHAWGGSVGITMTRMPYVSATRSGITYIGGFSGHGVMLSNFFGRLYAETVTGGPNRLQVLQDLDIPAFPGGQWLRTPLLFLAMTWFALRDRI</sequence>
<evidence type="ECO:0000313" key="3">
    <source>
        <dbReference type="EMBL" id="KAA0971809.1"/>
    </source>
</evidence>
<dbReference type="OrthoDB" id="9806601at2"/>
<accession>A0A5B0E305</accession>
<proteinExistence type="predicted"/>